<sequence>MLIREHHSRIDLQPISDEGEHRVPENVLQCLKQNEKRPDDIRLFFVKGQSESVIKMFSIQLTER</sequence>
<evidence type="ECO:0000313" key="2">
    <source>
        <dbReference type="Proteomes" id="UP000011907"/>
    </source>
</evidence>
<proteinExistence type="predicted"/>
<dbReference type="EMBL" id="AOFM01000009">
    <property type="protein sequence ID" value="EME73836.1"/>
    <property type="molecule type" value="Genomic_DNA"/>
</dbReference>
<gene>
    <name evidence="1" type="ORF">BSONL12_19044</name>
</gene>
<reference evidence="1 2" key="1">
    <citation type="journal article" date="2013" name="Genome Announc.">
        <title>Draft Whole-Genome Sequence of Bacillus sonorensis Strain L12, a Source of Nonribosomal Lipopeptides.</title>
        <authorList>
            <person name="Adimpong D.B."/>
            <person name="Sorensen K.I."/>
            <person name="Nielsen D.S."/>
            <person name="Thorsen L."/>
            <person name="Rasmussen T.B."/>
            <person name="Derkx P.M."/>
            <person name="Jespersen L."/>
        </authorList>
    </citation>
    <scope>NUCLEOTIDE SEQUENCE [LARGE SCALE GENOMIC DNA]</scope>
    <source>
        <strain evidence="1 2">L12</strain>
    </source>
</reference>
<evidence type="ECO:0000313" key="1">
    <source>
        <dbReference type="EMBL" id="EME73836.1"/>
    </source>
</evidence>
<comment type="caution">
    <text evidence="1">The sequence shown here is derived from an EMBL/GenBank/DDBJ whole genome shotgun (WGS) entry which is preliminary data.</text>
</comment>
<dbReference type="STRING" id="1274524.BSONL12_19044"/>
<accession>M5P180</accession>
<dbReference type="PATRIC" id="fig|1274524.3.peg.4122"/>
<name>M5P180_9BACI</name>
<dbReference type="AlphaFoldDB" id="M5P180"/>
<dbReference type="Proteomes" id="UP000011907">
    <property type="component" value="Unassembled WGS sequence"/>
</dbReference>
<organism evidence="1 2">
    <name type="scientific">Bacillus sonorensis L12</name>
    <dbReference type="NCBI Taxonomy" id="1274524"/>
    <lineage>
        <taxon>Bacteria</taxon>
        <taxon>Bacillati</taxon>
        <taxon>Bacillota</taxon>
        <taxon>Bacilli</taxon>
        <taxon>Bacillales</taxon>
        <taxon>Bacillaceae</taxon>
        <taxon>Bacillus</taxon>
    </lineage>
</organism>
<protein>
    <submittedName>
        <fullName evidence="1">Uncharacterized protein</fullName>
    </submittedName>
</protein>